<accession>A0A314YLV6</accession>
<dbReference type="STRING" id="2094558.A0A314YLV6"/>
<keyword evidence="3" id="KW-1185">Reference proteome</keyword>
<reference evidence="2 3" key="1">
    <citation type="submission" date="2018-02" db="EMBL/GenBank/DDBJ databases">
        <title>Draft genome of wild Prunus yedoensis var. nudiflora.</title>
        <authorList>
            <person name="Baek S."/>
            <person name="Kim J.-H."/>
            <person name="Choi K."/>
            <person name="Kim G.-B."/>
            <person name="Cho A."/>
            <person name="Jang H."/>
            <person name="Shin C.-H."/>
            <person name="Yu H.-J."/>
            <person name="Mun J.-H."/>
        </authorList>
    </citation>
    <scope>NUCLEOTIDE SEQUENCE [LARGE SCALE GENOMIC DNA]</scope>
    <source>
        <strain evidence="3">cv. Jeju island</strain>
        <tissue evidence="2">Leaf</tissue>
    </source>
</reference>
<dbReference type="AlphaFoldDB" id="A0A314YLV6"/>
<evidence type="ECO:0000313" key="3">
    <source>
        <dbReference type="Proteomes" id="UP000250321"/>
    </source>
</evidence>
<organism evidence="2 3">
    <name type="scientific">Prunus yedoensis var. nudiflora</name>
    <dbReference type="NCBI Taxonomy" id="2094558"/>
    <lineage>
        <taxon>Eukaryota</taxon>
        <taxon>Viridiplantae</taxon>
        <taxon>Streptophyta</taxon>
        <taxon>Embryophyta</taxon>
        <taxon>Tracheophyta</taxon>
        <taxon>Spermatophyta</taxon>
        <taxon>Magnoliopsida</taxon>
        <taxon>eudicotyledons</taxon>
        <taxon>Gunneridae</taxon>
        <taxon>Pentapetalae</taxon>
        <taxon>rosids</taxon>
        <taxon>fabids</taxon>
        <taxon>Rosales</taxon>
        <taxon>Rosaceae</taxon>
        <taxon>Amygdaloideae</taxon>
        <taxon>Amygdaleae</taxon>
        <taxon>Prunus</taxon>
    </lineage>
</organism>
<name>A0A314YLV6_PRUYE</name>
<protein>
    <submittedName>
        <fullName evidence="2">Uncharacterized protein</fullName>
    </submittedName>
</protein>
<comment type="caution">
    <text evidence="2">The sequence shown here is derived from an EMBL/GenBank/DDBJ whole genome shotgun (WGS) entry which is preliminary data.</text>
</comment>
<evidence type="ECO:0000313" key="2">
    <source>
        <dbReference type="EMBL" id="PQQ06091.1"/>
    </source>
</evidence>
<proteinExistence type="predicted"/>
<dbReference type="EMBL" id="PJQY01001006">
    <property type="protein sequence ID" value="PQQ06091.1"/>
    <property type="molecule type" value="Genomic_DNA"/>
</dbReference>
<evidence type="ECO:0000256" key="1">
    <source>
        <dbReference type="SAM" id="MobiDB-lite"/>
    </source>
</evidence>
<feature type="region of interest" description="Disordered" evidence="1">
    <location>
        <begin position="192"/>
        <end position="211"/>
    </location>
</feature>
<dbReference type="Proteomes" id="UP000250321">
    <property type="component" value="Unassembled WGS sequence"/>
</dbReference>
<gene>
    <name evidence="2" type="ORF">Pyn_16274</name>
</gene>
<sequence length="344" mass="37930">MSETYPVQMLEATKDISLYSTPSQVAAKLATTTLIAEGVEAQVENHSSEGRNMYGEGCGLVSRDSSDMQDEIAIPEEASENKSEAQMVNTVMEISCMNSEDPTFAAAVDYDGCPRETHIADELARIQINEPSPASIEGTSGVPRELCAAEDSFPGPISCSEEFRTADRSEGEHVSTSVTQMEITQPCISMEESSQVPRGCSSEECPDNSVTSETVQQEVQTTNRPIKEPILGLVIETENQPTSGSVEEFEVLRVTCATDNINGFVALDNKEQRKNRTTNSSENSFIVKILPDASRYLLQSKHILELKESPVLLKAYATPVKFAYHHLIKSWRHWVFHCRPCTNP</sequence>